<organism evidence="2 3">
    <name type="scientific">Streptomyces acidicola</name>
    <dbReference type="NCBI Taxonomy" id="2596892"/>
    <lineage>
        <taxon>Bacteria</taxon>
        <taxon>Bacillati</taxon>
        <taxon>Actinomycetota</taxon>
        <taxon>Actinomycetes</taxon>
        <taxon>Kitasatosporales</taxon>
        <taxon>Streptomycetaceae</taxon>
        <taxon>Streptomyces</taxon>
    </lineage>
</organism>
<dbReference type="PANTHER" id="PTHR32154">
    <property type="entry name" value="PYRUVATE-FLAVODOXIN OXIDOREDUCTASE-RELATED"/>
    <property type="match status" value="1"/>
</dbReference>
<evidence type="ECO:0000259" key="1">
    <source>
        <dbReference type="Pfam" id="PF17147"/>
    </source>
</evidence>
<name>A0A5N8X9F6_9ACTN</name>
<gene>
    <name evidence="2" type="ORF">FPZ41_46545</name>
</gene>
<keyword evidence="3" id="KW-1185">Reference proteome</keyword>
<proteinExistence type="predicted"/>
<reference evidence="2 3" key="1">
    <citation type="submission" date="2019-09" db="EMBL/GenBank/DDBJ databases">
        <authorList>
            <person name="Duangmal K."/>
            <person name="Teo W.F.A."/>
            <person name="Lipun K."/>
        </authorList>
    </citation>
    <scope>NUCLEOTIDE SEQUENCE [LARGE SCALE GENOMIC DNA]</scope>
    <source>
        <strain evidence="2 3">K1PN6</strain>
    </source>
</reference>
<dbReference type="Proteomes" id="UP000373149">
    <property type="component" value="Unassembled WGS sequence"/>
</dbReference>
<feature type="domain" description="Pyruvate:ferredoxin oxidoreductase core" evidence="1">
    <location>
        <begin position="60"/>
        <end position="143"/>
    </location>
</feature>
<dbReference type="GO" id="GO:0006979">
    <property type="term" value="P:response to oxidative stress"/>
    <property type="evidence" value="ECO:0007669"/>
    <property type="project" value="TreeGrafter"/>
</dbReference>
<dbReference type="Pfam" id="PF17147">
    <property type="entry name" value="PFOR_II"/>
    <property type="match status" value="1"/>
</dbReference>
<dbReference type="PANTHER" id="PTHR32154:SF20">
    <property type="entry name" value="2-OXOGLUTARATE OXIDOREDUCTASE SUBUNIT KORA"/>
    <property type="match status" value="1"/>
</dbReference>
<dbReference type="EMBL" id="VMNX01000522">
    <property type="protein sequence ID" value="MPY55598.1"/>
    <property type="molecule type" value="Genomic_DNA"/>
</dbReference>
<accession>A0A5N8X9F6</accession>
<dbReference type="SUPFAM" id="SSF52922">
    <property type="entry name" value="TK C-terminal domain-like"/>
    <property type="match status" value="1"/>
</dbReference>
<comment type="caution">
    <text evidence="2">The sequence shown here is derived from an EMBL/GenBank/DDBJ whole genome shotgun (WGS) entry which is preliminary data.</text>
</comment>
<dbReference type="InterPro" id="IPR009014">
    <property type="entry name" value="Transketo_C/PFOR_II"/>
</dbReference>
<feature type="non-terminal residue" evidence="2">
    <location>
        <position position="1"/>
    </location>
</feature>
<evidence type="ECO:0000313" key="3">
    <source>
        <dbReference type="Proteomes" id="UP000373149"/>
    </source>
</evidence>
<dbReference type="AlphaFoldDB" id="A0A5N8X9F6"/>
<dbReference type="Gene3D" id="3.40.50.920">
    <property type="match status" value="1"/>
</dbReference>
<sequence length="162" mass="17952">PWAIPGTPGLEHRIGGIEKQDGTGNISYDPANHDHMVRTRQAKIDGITVPDLDVDDPHRANTLVLGWGSTYGPITAAVRRLRTTGETIAQAHLRHLNPFPKNLGEVLARYERIVVPEMNLGQLATLIRAKYLVDARSYNQVNGMPFKAEQLADTLRETLRGN</sequence>
<evidence type="ECO:0000313" key="2">
    <source>
        <dbReference type="EMBL" id="MPY55598.1"/>
    </source>
</evidence>
<dbReference type="InterPro" id="IPR050722">
    <property type="entry name" value="Pyruvate:ferred/Flavod_OxRd"/>
</dbReference>
<dbReference type="InterPro" id="IPR033412">
    <property type="entry name" value="PFOR_II"/>
</dbReference>
<protein>
    <submittedName>
        <fullName evidence="2">2-oxoglutarate ferredoxin oxidoreductase subunit alpha</fullName>
    </submittedName>
</protein>